<organism evidence="1 2">
    <name type="scientific">Paenibacillus tyrfis</name>
    <dbReference type="NCBI Taxonomy" id="1501230"/>
    <lineage>
        <taxon>Bacteria</taxon>
        <taxon>Bacillati</taxon>
        <taxon>Bacillota</taxon>
        <taxon>Bacilli</taxon>
        <taxon>Bacillales</taxon>
        <taxon>Paenibacillaceae</taxon>
        <taxon>Paenibacillus</taxon>
    </lineage>
</organism>
<name>A0A081P6J3_9BACL</name>
<dbReference type="AlphaFoldDB" id="A0A081P6J3"/>
<sequence length="228" mass="24446">MREFFEQLLAARRNNIESQQQELNLLRDIAGTGDEELMRSYLNYNIIAGPRQPLPSTITNPPSQPVSVSNMNDLRSVTTVTGKVFGSTTDFLTAGNNQNIVAVLSNPAGSTFNLAISLVTLATLKDVTNQRDIRNGTIAGTLTANTIYNLNNNFGNTSVATFQSAGGTGIDLTGGTLLATRAFPANTTSVFDFSSAIIIKPGDSYGVKFNFQSGGTAAINIIWEEQTR</sequence>
<accession>A0A081P6J3</accession>
<evidence type="ECO:0000313" key="2">
    <source>
        <dbReference type="Proteomes" id="UP000028123"/>
    </source>
</evidence>
<comment type="caution">
    <text evidence="1">The sequence shown here is derived from an EMBL/GenBank/DDBJ whole genome shotgun (WGS) entry which is preliminary data.</text>
</comment>
<gene>
    <name evidence="1" type="ORF">ET33_31075</name>
</gene>
<protein>
    <submittedName>
        <fullName evidence="1">Uncharacterized protein</fullName>
    </submittedName>
</protein>
<reference evidence="1 2" key="1">
    <citation type="submission" date="2014-06" db="EMBL/GenBank/DDBJ databases">
        <title>Draft genome sequence of Paenibacillus sp. MSt1.</title>
        <authorList>
            <person name="Aw Y.K."/>
            <person name="Ong K.S."/>
            <person name="Gan H.M."/>
            <person name="Lee S.M."/>
        </authorList>
    </citation>
    <scope>NUCLEOTIDE SEQUENCE [LARGE SCALE GENOMIC DNA]</scope>
    <source>
        <strain evidence="1 2">MSt1</strain>
    </source>
</reference>
<dbReference type="EMBL" id="JNVM01000006">
    <property type="protein sequence ID" value="KEQ26316.1"/>
    <property type="molecule type" value="Genomic_DNA"/>
</dbReference>
<dbReference type="OrthoDB" id="9881954at2"/>
<dbReference type="RefSeq" id="WP_036678649.1">
    <property type="nucleotide sequence ID" value="NZ_JNVM01000006.1"/>
</dbReference>
<evidence type="ECO:0000313" key="1">
    <source>
        <dbReference type="EMBL" id="KEQ26316.1"/>
    </source>
</evidence>
<dbReference type="Proteomes" id="UP000028123">
    <property type="component" value="Unassembled WGS sequence"/>
</dbReference>
<proteinExistence type="predicted"/>
<keyword evidence="2" id="KW-1185">Reference proteome</keyword>